<feature type="transmembrane region" description="Helical" evidence="10">
    <location>
        <begin position="265"/>
        <end position="285"/>
    </location>
</feature>
<dbReference type="SMART" id="SM00387">
    <property type="entry name" value="HATPase_c"/>
    <property type="match status" value="1"/>
</dbReference>
<protein>
    <recommendedName>
        <fullName evidence="2">histidine kinase</fullName>
        <ecNumber evidence="2">2.7.13.3</ecNumber>
    </recommendedName>
</protein>
<feature type="domain" description="PAS" evidence="12">
    <location>
        <begin position="305"/>
        <end position="380"/>
    </location>
</feature>
<accession>A0ABY6DUM4</accession>
<dbReference type="SMART" id="SM00388">
    <property type="entry name" value="HisKA"/>
    <property type="match status" value="1"/>
</dbReference>
<evidence type="ECO:0000313" key="15">
    <source>
        <dbReference type="Proteomes" id="UP001061302"/>
    </source>
</evidence>
<dbReference type="InterPro" id="IPR035965">
    <property type="entry name" value="PAS-like_dom_sf"/>
</dbReference>
<evidence type="ECO:0000256" key="2">
    <source>
        <dbReference type="ARBA" id="ARBA00012438"/>
    </source>
</evidence>
<dbReference type="NCBIfam" id="TIGR00229">
    <property type="entry name" value="sensory_box"/>
    <property type="match status" value="2"/>
</dbReference>
<dbReference type="Gene3D" id="1.10.287.130">
    <property type="match status" value="1"/>
</dbReference>
<dbReference type="SUPFAM" id="SSF47384">
    <property type="entry name" value="Homodimeric domain of signal transducing histidine kinase"/>
    <property type="match status" value="1"/>
</dbReference>
<dbReference type="EC" id="2.7.13.3" evidence="2"/>
<keyword evidence="10" id="KW-0472">Membrane</keyword>
<evidence type="ECO:0000313" key="14">
    <source>
        <dbReference type="EMBL" id="UXY16761.1"/>
    </source>
</evidence>
<comment type="catalytic activity">
    <reaction evidence="1">
        <text>ATP + protein L-histidine = ADP + protein N-phospho-L-histidine.</text>
        <dbReference type="EC" id="2.7.13.3"/>
    </reaction>
</comment>
<reference evidence="14" key="1">
    <citation type="submission" date="2022-10" db="EMBL/GenBank/DDBJ databases">
        <title>Chitiniphilus purpureus sp. nov., a novel chitin-degrading bacterium isolated from crawfish pond sediment.</title>
        <authorList>
            <person name="Li K."/>
        </authorList>
    </citation>
    <scope>NUCLEOTIDE SEQUENCE</scope>
    <source>
        <strain evidence="14">CD1</strain>
    </source>
</reference>
<dbReference type="Proteomes" id="UP001061302">
    <property type="component" value="Chromosome"/>
</dbReference>
<feature type="domain" description="PAC" evidence="13">
    <location>
        <begin position="383"/>
        <end position="433"/>
    </location>
</feature>
<dbReference type="Pfam" id="PF00989">
    <property type="entry name" value="PAS"/>
    <property type="match status" value="1"/>
</dbReference>
<dbReference type="EMBL" id="CP106753">
    <property type="protein sequence ID" value="UXY16761.1"/>
    <property type="molecule type" value="Genomic_DNA"/>
</dbReference>
<dbReference type="Gene3D" id="3.30.565.10">
    <property type="entry name" value="Histidine kinase-like ATPase, C-terminal domain"/>
    <property type="match status" value="1"/>
</dbReference>
<evidence type="ECO:0000256" key="9">
    <source>
        <dbReference type="SAM" id="Coils"/>
    </source>
</evidence>
<keyword evidence="15" id="KW-1185">Reference proteome</keyword>
<evidence type="ECO:0000256" key="7">
    <source>
        <dbReference type="ARBA" id="ARBA00022840"/>
    </source>
</evidence>
<dbReference type="SMART" id="SM00091">
    <property type="entry name" value="PAS"/>
    <property type="match status" value="2"/>
</dbReference>
<keyword evidence="3" id="KW-0597">Phosphoprotein</keyword>
<evidence type="ECO:0000256" key="8">
    <source>
        <dbReference type="ARBA" id="ARBA00023012"/>
    </source>
</evidence>
<evidence type="ECO:0000256" key="1">
    <source>
        <dbReference type="ARBA" id="ARBA00000085"/>
    </source>
</evidence>
<evidence type="ECO:0000259" key="13">
    <source>
        <dbReference type="PROSITE" id="PS50113"/>
    </source>
</evidence>
<keyword evidence="5" id="KW-0547">Nucleotide-binding</keyword>
<dbReference type="Pfam" id="PF08447">
    <property type="entry name" value="PAS_3"/>
    <property type="match status" value="1"/>
</dbReference>
<dbReference type="InterPro" id="IPR013767">
    <property type="entry name" value="PAS_fold"/>
</dbReference>
<evidence type="ECO:0000256" key="6">
    <source>
        <dbReference type="ARBA" id="ARBA00022777"/>
    </source>
</evidence>
<dbReference type="InterPro" id="IPR036097">
    <property type="entry name" value="HisK_dim/P_sf"/>
</dbReference>
<sequence>MAYRSPAFFMLRLLVVTLALAIGAAGLFASWRIEQAPRENLHLRAEHEARRNTTLLMGWLDTRRQALRGMAALFLSSDSVSAAEFQRAAEVMQSAADEDSRMPIAYLQENDSQQLRVVHRAGTPLPGFNPDRTPGLTWLLRYAVPGNRGTYLSPPFRNADGGWRAYHAYPLLRQGRRALVLTVIDFNDMFRTLSTDHLQLRLALAPLGSPPVFLRGTATPFPGSRFTIPMSMHRASSTWYWYWDVLPMQSGTARYTQWLSAAIRYGGLVLALALGAAALILLELYRRSYQREQELKSARDLLMESETHYRTLVDQMPGAVFRCQIDRTWHMIYLSPAIEMLTGLPPAALVDNRQQRFSDLIHPDDRDQVRRRIQHALIGDETYELEYRLLRPDGQLRWVYERGRTTQLGSQRAIDGVLLDISARKEAEAARENALRALRAIIDNTPNVAIQGYDTEGRVLFWNHASEKLFGWNEAEAVGRRAADFMFSEVDHHNFVGVLHHIAATGEATEPTEWPVTRRDGRIAWTLSTQFAIDLENGRTGFVCMDVDITVRKQYEDELRLARDRLEEAVAERTRALQAANEELRQAMNQLVQSEKLASLGSLVAGIAHELNTPLGNTVTVSSTLKEKVAEFRTRLDGDRLKRSDLASFVDTCGEAAALIEKGAQRASELISNFKQVAVDTASTRRRDFDLKQTVTEVLSTLRPQFKHTPHRVVLDLPEGIRLQSYPGPLEQVLTNLVTNSLTHGFAASEAGVIRIHAGRIDERELHLIYEDNGCGIPQTLRSRVFDPFFTTRLGQGGSGLGLYIVYNLVHRILGGRLELDEAAQGGVRFTLILPRNAPQPQEHTTHEFHS</sequence>
<dbReference type="Pfam" id="PF02518">
    <property type="entry name" value="HATPase_c"/>
    <property type="match status" value="1"/>
</dbReference>
<feature type="domain" description="Histidine kinase" evidence="11">
    <location>
        <begin position="606"/>
        <end position="838"/>
    </location>
</feature>
<feature type="coiled-coil region" evidence="9">
    <location>
        <begin position="552"/>
        <end position="597"/>
    </location>
</feature>
<dbReference type="InterPro" id="IPR005467">
    <property type="entry name" value="His_kinase_dom"/>
</dbReference>
<dbReference type="InterPro" id="IPR001610">
    <property type="entry name" value="PAC"/>
</dbReference>
<dbReference type="PROSITE" id="PS50112">
    <property type="entry name" value="PAS"/>
    <property type="match status" value="2"/>
</dbReference>
<keyword evidence="10" id="KW-0812">Transmembrane</keyword>
<evidence type="ECO:0000256" key="4">
    <source>
        <dbReference type="ARBA" id="ARBA00022679"/>
    </source>
</evidence>
<dbReference type="RefSeq" id="WP_263126151.1">
    <property type="nucleotide sequence ID" value="NZ_CP106753.1"/>
</dbReference>
<dbReference type="PANTHER" id="PTHR43065">
    <property type="entry name" value="SENSOR HISTIDINE KINASE"/>
    <property type="match status" value="1"/>
</dbReference>
<dbReference type="SUPFAM" id="SSF55785">
    <property type="entry name" value="PYP-like sensor domain (PAS domain)"/>
    <property type="match status" value="2"/>
</dbReference>
<keyword evidence="7" id="KW-0067">ATP-binding</keyword>
<proteinExistence type="predicted"/>
<name>A0ABY6DUM4_9NEIS</name>
<dbReference type="PRINTS" id="PR00344">
    <property type="entry name" value="BCTRLSENSOR"/>
</dbReference>
<feature type="domain" description="PAS" evidence="12">
    <location>
        <begin position="434"/>
        <end position="506"/>
    </location>
</feature>
<evidence type="ECO:0000256" key="5">
    <source>
        <dbReference type="ARBA" id="ARBA00022741"/>
    </source>
</evidence>
<evidence type="ECO:0000256" key="3">
    <source>
        <dbReference type="ARBA" id="ARBA00022553"/>
    </source>
</evidence>
<dbReference type="PROSITE" id="PS50109">
    <property type="entry name" value="HIS_KIN"/>
    <property type="match status" value="1"/>
</dbReference>
<keyword evidence="10" id="KW-1133">Transmembrane helix</keyword>
<dbReference type="InterPro" id="IPR013655">
    <property type="entry name" value="PAS_fold_3"/>
</dbReference>
<dbReference type="PROSITE" id="PS50113">
    <property type="entry name" value="PAC"/>
    <property type="match status" value="2"/>
</dbReference>
<dbReference type="CDD" id="cd00130">
    <property type="entry name" value="PAS"/>
    <property type="match status" value="2"/>
</dbReference>
<dbReference type="InterPro" id="IPR000014">
    <property type="entry name" value="PAS"/>
</dbReference>
<keyword evidence="9" id="KW-0175">Coiled coil</keyword>
<dbReference type="CDD" id="cd00082">
    <property type="entry name" value="HisKA"/>
    <property type="match status" value="1"/>
</dbReference>
<evidence type="ECO:0000259" key="11">
    <source>
        <dbReference type="PROSITE" id="PS50109"/>
    </source>
</evidence>
<gene>
    <name evidence="14" type="ORF">N8I74_06995</name>
</gene>
<dbReference type="InterPro" id="IPR000700">
    <property type="entry name" value="PAS-assoc_C"/>
</dbReference>
<evidence type="ECO:0000259" key="12">
    <source>
        <dbReference type="PROSITE" id="PS50112"/>
    </source>
</evidence>
<evidence type="ECO:0000256" key="10">
    <source>
        <dbReference type="SAM" id="Phobius"/>
    </source>
</evidence>
<dbReference type="InterPro" id="IPR003594">
    <property type="entry name" value="HATPase_dom"/>
</dbReference>
<feature type="domain" description="PAC" evidence="13">
    <location>
        <begin position="510"/>
        <end position="561"/>
    </location>
</feature>
<keyword evidence="4" id="KW-0808">Transferase</keyword>
<dbReference type="SUPFAM" id="SSF55874">
    <property type="entry name" value="ATPase domain of HSP90 chaperone/DNA topoisomerase II/histidine kinase"/>
    <property type="match status" value="1"/>
</dbReference>
<keyword evidence="8" id="KW-0902">Two-component regulatory system</keyword>
<dbReference type="InterPro" id="IPR036890">
    <property type="entry name" value="HATPase_C_sf"/>
</dbReference>
<keyword evidence="6" id="KW-0418">Kinase</keyword>
<dbReference type="InterPro" id="IPR003661">
    <property type="entry name" value="HisK_dim/P_dom"/>
</dbReference>
<dbReference type="Gene3D" id="3.30.450.20">
    <property type="entry name" value="PAS domain"/>
    <property type="match status" value="2"/>
</dbReference>
<organism evidence="14 15">
    <name type="scientific">Chitiniphilus purpureus</name>
    <dbReference type="NCBI Taxonomy" id="2981137"/>
    <lineage>
        <taxon>Bacteria</taxon>
        <taxon>Pseudomonadati</taxon>
        <taxon>Pseudomonadota</taxon>
        <taxon>Betaproteobacteria</taxon>
        <taxon>Neisseriales</taxon>
        <taxon>Chitinibacteraceae</taxon>
        <taxon>Chitiniphilus</taxon>
    </lineage>
</organism>
<dbReference type="SMART" id="SM00086">
    <property type="entry name" value="PAC"/>
    <property type="match status" value="2"/>
</dbReference>
<dbReference type="InterPro" id="IPR004358">
    <property type="entry name" value="Sig_transdc_His_kin-like_C"/>
</dbReference>
<dbReference type="PANTHER" id="PTHR43065:SF47">
    <property type="match status" value="1"/>
</dbReference>